<sequence>MKRAVVFDCDGTLMDTLPCADAAYDAMFARRGRTCPDGVRTALTGLAMGDAGAVLGAELGEDGAALAEELNAELITAVGALARPLPGAVETVRGAAAVRPVAIASNSFRALLDKTLAVGGLAALVPVTVAGDEVRRPKPAPDVYLAACAALGVAPGEALAVEDTALGVRAATEAGLTVVGIGTPATCPGADLHVPSVGDPALRALTAGPA</sequence>
<dbReference type="CDD" id="cd07505">
    <property type="entry name" value="HAD_BPGM-like"/>
    <property type="match status" value="1"/>
</dbReference>
<dbReference type="InterPro" id="IPR023214">
    <property type="entry name" value="HAD_sf"/>
</dbReference>
<name>A0ABP5IFG1_9ACTN</name>
<dbReference type="Pfam" id="PF00702">
    <property type="entry name" value="Hydrolase"/>
    <property type="match status" value="1"/>
</dbReference>
<proteinExistence type="predicted"/>
<dbReference type="InterPro" id="IPR036412">
    <property type="entry name" value="HAD-like_sf"/>
</dbReference>
<dbReference type="PANTHER" id="PTHR43481">
    <property type="entry name" value="FRUCTOSE-1-PHOSPHATE PHOSPHATASE"/>
    <property type="match status" value="1"/>
</dbReference>
<keyword evidence="2" id="KW-1185">Reference proteome</keyword>
<dbReference type="NCBIfam" id="TIGR01509">
    <property type="entry name" value="HAD-SF-IA-v3"/>
    <property type="match status" value="1"/>
</dbReference>
<dbReference type="EMBL" id="BAAAPE010000022">
    <property type="protein sequence ID" value="GAA2099582.1"/>
    <property type="molecule type" value="Genomic_DNA"/>
</dbReference>
<accession>A0ABP5IFG1</accession>
<dbReference type="SUPFAM" id="SSF56784">
    <property type="entry name" value="HAD-like"/>
    <property type="match status" value="1"/>
</dbReference>
<dbReference type="PRINTS" id="PR00413">
    <property type="entry name" value="HADHALOGNASE"/>
</dbReference>
<dbReference type="PANTHER" id="PTHR43481:SF4">
    <property type="entry name" value="GLYCEROL-1-PHOSPHATE PHOSPHOHYDROLASE 1-RELATED"/>
    <property type="match status" value="1"/>
</dbReference>
<gene>
    <name evidence="1" type="ORF">GCM10009801_71360</name>
</gene>
<dbReference type="InterPro" id="IPR051806">
    <property type="entry name" value="HAD-like_SPP"/>
</dbReference>
<comment type="caution">
    <text evidence="1">The sequence shown here is derived from an EMBL/GenBank/DDBJ whole genome shotgun (WGS) entry which is preliminary data.</text>
</comment>
<dbReference type="InterPro" id="IPR023198">
    <property type="entry name" value="PGP-like_dom2"/>
</dbReference>
<protein>
    <submittedName>
        <fullName evidence="1">HAD family phosphatase</fullName>
    </submittedName>
</protein>
<dbReference type="Gene3D" id="1.10.150.240">
    <property type="entry name" value="Putative phosphatase, domain 2"/>
    <property type="match status" value="1"/>
</dbReference>
<dbReference type="SFLD" id="SFLDG01129">
    <property type="entry name" value="C1.5:_HAD__Beta-PGM__Phosphata"/>
    <property type="match status" value="1"/>
</dbReference>
<dbReference type="SFLD" id="SFLDS00003">
    <property type="entry name" value="Haloacid_Dehalogenase"/>
    <property type="match status" value="1"/>
</dbReference>
<dbReference type="Proteomes" id="UP001500016">
    <property type="component" value="Unassembled WGS sequence"/>
</dbReference>
<dbReference type="RefSeq" id="WP_344534260.1">
    <property type="nucleotide sequence ID" value="NZ_BAAAPE010000022.1"/>
</dbReference>
<dbReference type="InterPro" id="IPR006439">
    <property type="entry name" value="HAD-SF_hydro_IA"/>
</dbReference>
<evidence type="ECO:0000313" key="1">
    <source>
        <dbReference type="EMBL" id="GAA2099582.1"/>
    </source>
</evidence>
<organism evidence="1 2">
    <name type="scientific">Streptomyces albiaxialis</name>
    <dbReference type="NCBI Taxonomy" id="329523"/>
    <lineage>
        <taxon>Bacteria</taxon>
        <taxon>Bacillati</taxon>
        <taxon>Actinomycetota</taxon>
        <taxon>Actinomycetes</taxon>
        <taxon>Kitasatosporales</taxon>
        <taxon>Streptomycetaceae</taxon>
        <taxon>Streptomyces</taxon>
    </lineage>
</organism>
<dbReference type="Gene3D" id="3.40.50.1000">
    <property type="entry name" value="HAD superfamily/HAD-like"/>
    <property type="match status" value="1"/>
</dbReference>
<reference evidence="2" key="1">
    <citation type="journal article" date="2019" name="Int. J. Syst. Evol. Microbiol.">
        <title>The Global Catalogue of Microorganisms (GCM) 10K type strain sequencing project: providing services to taxonomists for standard genome sequencing and annotation.</title>
        <authorList>
            <consortium name="The Broad Institute Genomics Platform"/>
            <consortium name="The Broad Institute Genome Sequencing Center for Infectious Disease"/>
            <person name="Wu L."/>
            <person name="Ma J."/>
        </authorList>
    </citation>
    <scope>NUCLEOTIDE SEQUENCE [LARGE SCALE GENOMIC DNA]</scope>
    <source>
        <strain evidence="2">JCM 15478</strain>
    </source>
</reference>
<evidence type="ECO:0000313" key="2">
    <source>
        <dbReference type="Proteomes" id="UP001500016"/>
    </source>
</evidence>